<keyword evidence="8" id="KW-1185">Reference proteome</keyword>
<comment type="function">
    <text evidence="4">Catalyzes the formation of sulfite from adenosine 5'-phosphosulfate (APS) using thioredoxin as an electron donor.</text>
</comment>
<dbReference type="HOGENOM" id="CLU_044089_2_0_11"/>
<dbReference type="AlphaFoldDB" id="D1BXE6"/>
<evidence type="ECO:0000313" key="7">
    <source>
        <dbReference type="EMBL" id="ACZ29756.1"/>
    </source>
</evidence>
<evidence type="ECO:0000256" key="5">
    <source>
        <dbReference type="SAM" id="MobiDB-lite"/>
    </source>
</evidence>
<reference evidence="7 8" key="2">
    <citation type="journal article" date="2010" name="Stand. Genomic Sci.">
        <title>Complete genome sequence of Xylanimonas cellulosilytica type strain (XIL07).</title>
        <authorList>
            <person name="Foster B."/>
            <person name="Pukall R."/>
            <person name="Abt B."/>
            <person name="Nolan M."/>
            <person name="Glavina Del Rio T."/>
            <person name="Chen F."/>
            <person name="Lucas S."/>
            <person name="Tice H."/>
            <person name="Pitluck S."/>
            <person name="Cheng J.-F."/>
            <person name="Chertkov O."/>
            <person name="Brettin T."/>
            <person name="Han C."/>
            <person name="Detter J.C."/>
            <person name="Bruce D."/>
            <person name="Goodwin L."/>
            <person name="Ivanova N."/>
            <person name="Mavromatis K."/>
            <person name="Pati A."/>
            <person name="Mikhailova N."/>
            <person name="Chen A."/>
            <person name="Palaniappan K."/>
            <person name="Land M."/>
            <person name="Hauser L."/>
            <person name="Chang Y.-J."/>
            <person name="Jeffries C.D."/>
            <person name="Chain P."/>
            <person name="Rohde M."/>
            <person name="Goeker M."/>
            <person name="Bristow J."/>
            <person name="Eisen J.A."/>
            <person name="Markowitz V."/>
            <person name="Hugenholtz P."/>
            <person name="Kyrpides N.C."/>
            <person name="Klenk H.-P."/>
            <person name="Lapidus A."/>
        </authorList>
    </citation>
    <scope>NUCLEOTIDE SEQUENCE [LARGE SCALE GENOMIC DNA]</scope>
    <source>
        <strain evidence="8">DSM 15894 / CECT 5975 / LMG 20990 / XIL07</strain>
    </source>
</reference>
<dbReference type="Gene3D" id="3.40.50.620">
    <property type="entry name" value="HUPs"/>
    <property type="match status" value="1"/>
</dbReference>
<feature type="binding site" evidence="4">
    <location>
        <position position="190"/>
    </location>
    <ligand>
        <name>[4Fe-4S] cluster</name>
        <dbReference type="ChEBI" id="CHEBI:49883"/>
    </ligand>
</feature>
<accession>D1BXE6</accession>
<comment type="catalytic activity">
    <reaction evidence="4">
        <text>[thioredoxin]-disulfide + sulfite + AMP + 2 H(+) = adenosine 5'-phosphosulfate + [thioredoxin]-dithiol</text>
        <dbReference type="Rhea" id="RHEA:21976"/>
        <dbReference type="Rhea" id="RHEA-COMP:10698"/>
        <dbReference type="Rhea" id="RHEA-COMP:10700"/>
        <dbReference type="ChEBI" id="CHEBI:15378"/>
        <dbReference type="ChEBI" id="CHEBI:17359"/>
        <dbReference type="ChEBI" id="CHEBI:29950"/>
        <dbReference type="ChEBI" id="CHEBI:50058"/>
        <dbReference type="ChEBI" id="CHEBI:58243"/>
        <dbReference type="ChEBI" id="CHEBI:456215"/>
        <dbReference type="EC" id="1.8.4.10"/>
    </reaction>
</comment>
<dbReference type="PANTHER" id="PTHR46509:SF1">
    <property type="entry name" value="PHOSPHOADENOSINE PHOSPHOSULFATE REDUCTASE"/>
    <property type="match status" value="1"/>
</dbReference>
<feature type="binding site" evidence="4">
    <location>
        <position position="273"/>
    </location>
    <ligand>
        <name>[4Fe-4S] cluster</name>
        <dbReference type="ChEBI" id="CHEBI:49883"/>
    </ligand>
</feature>
<dbReference type="HAMAP" id="MF_00063">
    <property type="entry name" value="CysH"/>
    <property type="match status" value="1"/>
</dbReference>
<proteinExistence type="inferred from homology"/>
<dbReference type="Pfam" id="PF01507">
    <property type="entry name" value="PAPS_reduct"/>
    <property type="match status" value="1"/>
</dbReference>
<dbReference type="NCBIfam" id="TIGR00434">
    <property type="entry name" value="cysH"/>
    <property type="match status" value="1"/>
</dbReference>
<comment type="pathway">
    <text evidence="3 4">Sulfur metabolism; hydrogen sulfide biosynthesis; sulfite from sulfate.</text>
</comment>
<dbReference type="Proteomes" id="UP000002255">
    <property type="component" value="Chromosome"/>
</dbReference>
<keyword evidence="2 4" id="KW-0560">Oxidoreductase</keyword>
<dbReference type="GO" id="GO:0019379">
    <property type="term" value="P:sulfate assimilation, phosphoadenylyl sulfate reduction by phosphoadenylyl-sulfate reductase (thioredoxin)"/>
    <property type="evidence" value="ECO:0007669"/>
    <property type="project" value="UniProtKB-UniRule"/>
</dbReference>
<dbReference type="GO" id="GO:0004604">
    <property type="term" value="F:phosphoadenylyl-sulfate reductase (thioredoxin) activity"/>
    <property type="evidence" value="ECO:0007669"/>
    <property type="project" value="UniProtKB-UniRule"/>
</dbReference>
<dbReference type="KEGG" id="xce:Xcel_0717"/>
<organism evidence="7 8">
    <name type="scientific">Xylanimonas cellulosilytica (strain DSM 15894 / JCM 12276 / CECT 5975 / KCTC 9989 / LMG 20990 / NBRC 107835 / XIL07)</name>
    <dbReference type="NCBI Taxonomy" id="446471"/>
    <lineage>
        <taxon>Bacteria</taxon>
        <taxon>Bacillati</taxon>
        <taxon>Actinomycetota</taxon>
        <taxon>Actinomycetes</taxon>
        <taxon>Micrococcales</taxon>
        <taxon>Promicromonosporaceae</taxon>
        <taxon>Xylanimonas</taxon>
    </lineage>
</organism>
<evidence type="ECO:0000313" key="8">
    <source>
        <dbReference type="Proteomes" id="UP000002255"/>
    </source>
</evidence>
<evidence type="ECO:0000259" key="6">
    <source>
        <dbReference type="Pfam" id="PF01507"/>
    </source>
</evidence>
<dbReference type="eggNOG" id="COG0175">
    <property type="taxonomic scope" value="Bacteria"/>
</dbReference>
<dbReference type="GO" id="GO:0070814">
    <property type="term" value="P:hydrogen sulfide biosynthetic process"/>
    <property type="evidence" value="ECO:0007669"/>
    <property type="project" value="UniProtKB-UniRule"/>
</dbReference>
<sequence>MSGDSPLVATTPATLVEPVETTAPVSTSSTIGGAAGPQSPRERFEARVAAREAHAEARAARGAIKRSEAELRAIAARGAAELGGSGVGADDEATAEQVVAWVARELGGDLATVACSMADAVLPHVVARALPFVDVLFLDTGYHFPETVGTRDAVATTMDVTVVDVLPRLTVSAQDAEHGKDLWARDPAACCAMRKVEPLSRTLAGYEVWFTGVRRDEAPTRTGTPLVTYDEKNGLIKVNPLAAWSSDDLFGYAARHGVPLNPLLDDGYPSIGCAPCTHRVAPGADPRSGRWSGFDKTECGLHT</sequence>
<dbReference type="InterPro" id="IPR002500">
    <property type="entry name" value="PAPS_reduct_dom"/>
</dbReference>
<dbReference type="PANTHER" id="PTHR46509">
    <property type="entry name" value="PHOSPHOADENOSINE PHOSPHOSULFATE REDUCTASE"/>
    <property type="match status" value="1"/>
</dbReference>
<name>D1BXE6_XYLCX</name>
<dbReference type="InterPro" id="IPR004511">
    <property type="entry name" value="PAPS/APS_Rdtase"/>
</dbReference>
<dbReference type="GO" id="GO:0043866">
    <property type="term" value="F:adenylyl-sulfate reductase (thioredoxin) activity"/>
    <property type="evidence" value="ECO:0007669"/>
    <property type="project" value="UniProtKB-EC"/>
</dbReference>
<keyword evidence="4" id="KW-0411">Iron-sulfur</keyword>
<comment type="similarity">
    <text evidence="1 4">Belongs to the PAPS reductase family. CysH subfamily.</text>
</comment>
<dbReference type="EMBL" id="CP001821">
    <property type="protein sequence ID" value="ACZ29756.1"/>
    <property type="molecule type" value="Genomic_DNA"/>
</dbReference>
<dbReference type="GO" id="GO:0046872">
    <property type="term" value="F:metal ion binding"/>
    <property type="evidence" value="ECO:0007669"/>
    <property type="project" value="UniProtKB-KW"/>
</dbReference>
<evidence type="ECO:0000256" key="3">
    <source>
        <dbReference type="ARBA" id="ARBA00024327"/>
    </source>
</evidence>
<keyword evidence="4" id="KW-0479">Metal-binding</keyword>
<reference evidence="8" key="1">
    <citation type="submission" date="2009-11" db="EMBL/GenBank/DDBJ databases">
        <title>The complete chromosome of Xylanimonas cellulosilytica DSM 15894.</title>
        <authorList>
            <consortium name="US DOE Joint Genome Institute (JGI-PGF)"/>
            <person name="Lucas S."/>
            <person name="Copeland A."/>
            <person name="Lapidus A."/>
            <person name="Glavina del Rio T."/>
            <person name="Dalin E."/>
            <person name="Tice H."/>
            <person name="Bruce D."/>
            <person name="Goodwin L."/>
            <person name="Pitluck S."/>
            <person name="Kyrpides N."/>
            <person name="Mavromatis K."/>
            <person name="Ivanova N."/>
            <person name="Mikhailova N."/>
            <person name="Foster B."/>
            <person name="Clum A."/>
            <person name="Brettin T."/>
            <person name="Detter J.C."/>
            <person name="Han C."/>
            <person name="Larimer F."/>
            <person name="Land M."/>
            <person name="Hauser L."/>
            <person name="Markowitz V."/>
            <person name="Cheng J.F."/>
            <person name="Hugenholtz P."/>
            <person name="Woyke T."/>
            <person name="Wu D."/>
            <person name="Gehrich-Schroeter G."/>
            <person name="Schneider S."/>
            <person name="Pukall S.R."/>
            <person name="Klenk H.P."/>
            <person name="Eisen J.A."/>
        </authorList>
    </citation>
    <scope>NUCLEOTIDE SEQUENCE [LARGE SCALE GENOMIC DNA]</scope>
    <source>
        <strain evidence="8">DSM 15894 / CECT 5975 / LMG 20990 / XIL07</strain>
    </source>
</reference>
<comment type="subcellular location">
    <subcellularLocation>
        <location evidence="4">Cytoplasm</location>
    </subcellularLocation>
</comment>
<dbReference type="InterPro" id="IPR014729">
    <property type="entry name" value="Rossmann-like_a/b/a_fold"/>
</dbReference>
<keyword evidence="4" id="KW-0408">Iron</keyword>
<dbReference type="SUPFAM" id="SSF52402">
    <property type="entry name" value="Adenine nucleotide alpha hydrolases-like"/>
    <property type="match status" value="1"/>
</dbReference>
<feature type="binding site" evidence="4">
    <location>
        <position position="191"/>
    </location>
    <ligand>
        <name>[4Fe-4S] cluster</name>
        <dbReference type="ChEBI" id="CHEBI:49883"/>
    </ligand>
</feature>
<dbReference type="NCBIfam" id="NF002537">
    <property type="entry name" value="PRK02090.1"/>
    <property type="match status" value="1"/>
</dbReference>
<keyword evidence="4" id="KW-0963">Cytoplasm</keyword>
<comment type="cofactor">
    <cofactor evidence="4">
        <name>[4Fe-4S] cluster</name>
        <dbReference type="ChEBI" id="CHEBI:49883"/>
    </cofactor>
    <text evidence="4">Binds 1 [4Fe-4S] cluster per subunit.</text>
</comment>
<feature type="domain" description="Phosphoadenosine phosphosulphate reductase" evidence="6">
    <location>
        <begin position="114"/>
        <end position="278"/>
    </location>
</feature>
<dbReference type="GO" id="GO:0051539">
    <property type="term" value="F:4 iron, 4 sulfur cluster binding"/>
    <property type="evidence" value="ECO:0007669"/>
    <property type="project" value="UniProtKB-UniRule"/>
</dbReference>
<protein>
    <recommendedName>
        <fullName evidence="4">Adenosine 5'-phosphosulfate reductase</fullName>
        <shortName evidence="4">APS reductase</shortName>
        <ecNumber evidence="4">1.8.4.10</ecNumber>
    </recommendedName>
    <alternativeName>
        <fullName evidence="4">5'-adenylylsulfate reductase</fullName>
    </alternativeName>
    <alternativeName>
        <fullName evidence="4">Thioredoxin-dependent 5'-adenylylsulfate reductase</fullName>
    </alternativeName>
</protein>
<evidence type="ECO:0000256" key="2">
    <source>
        <dbReference type="ARBA" id="ARBA00023002"/>
    </source>
</evidence>
<feature type="active site" description="Nucleophile; cysteine thiosulfonate intermediate" evidence="4">
    <location>
        <position position="299"/>
    </location>
</feature>
<gene>
    <name evidence="4" type="primary">cysH</name>
    <name evidence="7" type="ordered locus">Xcel_0717</name>
</gene>
<feature type="region of interest" description="Disordered" evidence="5">
    <location>
        <begin position="1"/>
        <end position="43"/>
    </location>
</feature>
<evidence type="ECO:0000256" key="4">
    <source>
        <dbReference type="HAMAP-Rule" id="MF_00063"/>
    </source>
</evidence>
<dbReference type="CDD" id="cd23945">
    <property type="entry name" value="PAPS_reductase"/>
    <property type="match status" value="1"/>
</dbReference>
<dbReference type="GO" id="GO:0005737">
    <property type="term" value="C:cytoplasm"/>
    <property type="evidence" value="ECO:0007669"/>
    <property type="project" value="UniProtKB-SubCell"/>
</dbReference>
<feature type="binding site" evidence="4">
    <location>
        <position position="276"/>
    </location>
    <ligand>
        <name>[4Fe-4S] cluster</name>
        <dbReference type="ChEBI" id="CHEBI:49883"/>
    </ligand>
</feature>
<dbReference type="STRING" id="446471.Xcel_0717"/>
<evidence type="ECO:0000256" key="1">
    <source>
        <dbReference type="ARBA" id="ARBA00009732"/>
    </source>
</evidence>
<dbReference type="EC" id="1.8.4.10" evidence="4"/>